<sequence>MLLIRIAVGGVHVQSTVFLLSTPVHLWSNVLNALKQELQNNSVEFGVDDLPFWEKVLVDHAVAVEKCTQEVFILDICSWLFLRESVSIIPMLAASSPDLYW</sequence>
<protein>
    <submittedName>
        <fullName evidence="1">Uncharacterized protein</fullName>
    </submittedName>
</protein>
<organism evidence="1 2">
    <name type="scientific">Nephila pilipes</name>
    <name type="common">Giant wood spider</name>
    <name type="synonym">Nephila maculata</name>
    <dbReference type="NCBI Taxonomy" id="299642"/>
    <lineage>
        <taxon>Eukaryota</taxon>
        <taxon>Metazoa</taxon>
        <taxon>Ecdysozoa</taxon>
        <taxon>Arthropoda</taxon>
        <taxon>Chelicerata</taxon>
        <taxon>Arachnida</taxon>
        <taxon>Araneae</taxon>
        <taxon>Araneomorphae</taxon>
        <taxon>Entelegynae</taxon>
        <taxon>Araneoidea</taxon>
        <taxon>Nephilidae</taxon>
        <taxon>Nephila</taxon>
    </lineage>
</organism>
<reference evidence="1" key="1">
    <citation type="submission" date="2020-08" db="EMBL/GenBank/DDBJ databases">
        <title>Multicomponent nature underlies the extraordinary mechanical properties of spider dragline silk.</title>
        <authorList>
            <person name="Kono N."/>
            <person name="Nakamura H."/>
            <person name="Mori M."/>
            <person name="Yoshida Y."/>
            <person name="Ohtoshi R."/>
            <person name="Malay A.D."/>
            <person name="Moran D.A.P."/>
            <person name="Tomita M."/>
            <person name="Numata K."/>
            <person name="Arakawa K."/>
        </authorList>
    </citation>
    <scope>NUCLEOTIDE SEQUENCE</scope>
</reference>
<dbReference type="AlphaFoldDB" id="A0A8X6N235"/>
<evidence type="ECO:0000313" key="2">
    <source>
        <dbReference type="Proteomes" id="UP000887013"/>
    </source>
</evidence>
<name>A0A8X6N235_NEPPI</name>
<dbReference type="Proteomes" id="UP000887013">
    <property type="component" value="Unassembled WGS sequence"/>
</dbReference>
<gene>
    <name evidence="1" type="ORF">NPIL_315761</name>
</gene>
<dbReference type="EMBL" id="BMAW01053160">
    <property type="protein sequence ID" value="GFS89645.1"/>
    <property type="molecule type" value="Genomic_DNA"/>
</dbReference>
<comment type="caution">
    <text evidence="1">The sequence shown here is derived from an EMBL/GenBank/DDBJ whole genome shotgun (WGS) entry which is preliminary data.</text>
</comment>
<evidence type="ECO:0000313" key="1">
    <source>
        <dbReference type="EMBL" id="GFS89645.1"/>
    </source>
</evidence>
<accession>A0A8X6N235</accession>
<proteinExistence type="predicted"/>
<keyword evidence="2" id="KW-1185">Reference proteome</keyword>